<dbReference type="OrthoDB" id="9805416at2"/>
<feature type="domain" description="D-isomer specific 2-hydroxyacid dehydrogenase catalytic" evidence="4">
    <location>
        <begin position="5"/>
        <end position="315"/>
    </location>
</feature>
<comment type="similarity">
    <text evidence="1 3">Belongs to the D-isomer specific 2-hydroxyacid dehydrogenase family.</text>
</comment>
<dbReference type="SUPFAM" id="SSF52283">
    <property type="entry name" value="Formate/glycerate dehydrogenase catalytic domain-like"/>
    <property type="match status" value="1"/>
</dbReference>
<keyword evidence="2 3" id="KW-0560">Oxidoreductase</keyword>
<dbReference type="Pfam" id="PF00389">
    <property type="entry name" value="2-Hacid_dh"/>
    <property type="match status" value="1"/>
</dbReference>
<dbReference type="InterPro" id="IPR006139">
    <property type="entry name" value="D-isomer_2_OHA_DH_cat_dom"/>
</dbReference>
<evidence type="ECO:0000259" key="5">
    <source>
        <dbReference type="Pfam" id="PF02826"/>
    </source>
</evidence>
<dbReference type="FunFam" id="3.40.50.720:FF:000462">
    <property type="entry name" value="Glyoxylate reductase (NADP+)"/>
    <property type="match status" value="1"/>
</dbReference>
<accession>M7NIK8</accession>
<dbReference type="InterPro" id="IPR006140">
    <property type="entry name" value="D-isomer_DH_NAD-bd"/>
</dbReference>
<dbReference type="SUPFAM" id="SSF51735">
    <property type="entry name" value="NAD(P)-binding Rossmann-fold domains"/>
    <property type="match status" value="1"/>
</dbReference>
<dbReference type="PROSITE" id="PS00671">
    <property type="entry name" value="D_2_HYDROXYACID_DH_3"/>
    <property type="match status" value="1"/>
</dbReference>
<dbReference type="InterPro" id="IPR050223">
    <property type="entry name" value="D-isomer_2-hydroxyacid_DH"/>
</dbReference>
<dbReference type="Proteomes" id="UP000011919">
    <property type="component" value="Unassembled WGS sequence"/>
</dbReference>
<gene>
    <name evidence="6" type="primary">ghrB_1</name>
    <name evidence="6" type="ORF">C772_01127</name>
</gene>
<sequence>MKKQVMIYSAMPDGCVAELEKQFEVVTAAPGSPEFEQALPSSLGLIGSGLVVDSALLDRAPSLRIVSNISAGYDNLDIDELTNRGILATNTPDVLTETTADAIFGLLISTARRIPELDRYVKEGSWTGKIDNSLFGVDVHGKTLGMIGMGKIGQAVAERARFGFRMEILYHNRTRKPEAEAKLDAVYRDLEDLLRQSDFVCLMAPQTPETIRMIGEREFGLMKESAIFINGSRGALVDENALVEALTSGRILAAGLDVFEKEPIGISHPLLSLPNAVALPHIGSATSETRLEMARLAIQNLIEGLSGKTPPSLINSEVKASRNTTNSYE</sequence>
<protein>
    <submittedName>
        <fullName evidence="6">Glyoxylate/hydroxypyruvate reductase B</fullName>
        <ecNumber evidence="6">1.1.1.79</ecNumber>
    </submittedName>
</protein>
<dbReference type="EC" id="1.1.1.79" evidence="6"/>
<evidence type="ECO:0000313" key="6">
    <source>
        <dbReference type="EMBL" id="EMR06991.1"/>
    </source>
</evidence>
<keyword evidence="6" id="KW-0670">Pyruvate</keyword>
<feature type="domain" description="D-isomer specific 2-hydroxyacid dehydrogenase NAD-binding" evidence="5">
    <location>
        <begin position="104"/>
        <end position="283"/>
    </location>
</feature>
<evidence type="ECO:0000259" key="4">
    <source>
        <dbReference type="Pfam" id="PF00389"/>
    </source>
</evidence>
<dbReference type="PANTHER" id="PTHR10996">
    <property type="entry name" value="2-HYDROXYACID DEHYDROGENASE-RELATED"/>
    <property type="match status" value="1"/>
</dbReference>
<dbReference type="eggNOG" id="COG1052">
    <property type="taxonomic scope" value="Bacteria"/>
</dbReference>
<dbReference type="AlphaFoldDB" id="M7NIK8"/>
<proteinExistence type="inferred from homology"/>
<dbReference type="RefSeq" id="WP_008298085.1">
    <property type="nucleotide sequence ID" value="NZ_AOFT01000004.1"/>
</dbReference>
<organism evidence="6 7">
    <name type="scientific">Bhargavaea cecembensis DSE10</name>
    <dbReference type="NCBI Taxonomy" id="1235279"/>
    <lineage>
        <taxon>Bacteria</taxon>
        <taxon>Bacillati</taxon>
        <taxon>Bacillota</taxon>
        <taxon>Bacilli</taxon>
        <taxon>Bacillales</taxon>
        <taxon>Caryophanaceae</taxon>
        <taxon>Bhargavaea</taxon>
    </lineage>
</organism>
<dbReference type="PATRIC" id="fig|1235279.3.peg.1127"/>
<dbReference type="InterPro" id="IPR029753">
    <property type="entry name" value="D-isomer_DH_CS"/>
</dbReference>
<reference evidence="6 7" key="1">
    <citation type="journal article" date="2013" name="Genome Announc.">
        <title>Draft Genome Sequence of Bhargavaea cecembensis Strain DSE10T, Isolated from a Deep-Sea Sediment Sample Collected at a Depth of 5,904 m from the Chagos-Laccadive Ridge System in the Indian Ocean.</title>
        <authorList>
            <person name="Shivaji S."/>
            <person name="Ara S."/>
            <person name="Begum Z."/>
            <person name="Ruth M."/>
            <person name="Singh A."/>
            <person name="Kumar Pinnaka A."/>
        </authorList>
    </citation>
    <scope>NUCLEOTIDE SEQUENCE [LARGE SCALE GENOMIC DNA]</scope>
    <source>
        <strain evidence="6 7">DSE10</strain>
    </source>
</reference>
<dbReference type="Pfam" id="PF02826">
    <property type="entry name" value="2-Hacid_dh_C"/>
    <property type="match status" value="1"/>
</dbReference>
<dbReference type="GO" id="GO:0051287">
    <property type="term" value="F:NAD binding"/>
    <property type="evidence" value="ECO:0007669"/>
    <property type="project" value="InterPro"/>
</dbReference>
<dbReference type="InterPro" id="IPR036291">
    <property type="entry name" value="NAD(P)-bd_dom_sf"/>
</dbReference>
<dbReference type="GO" id="GO:0030267">
    <property type="term" value="F:glyoxylate reductase (NADPH) activity"/>
    <property type="evidence" value="ECO:0007669"/>
    <property type="project" value="UniProtKB-EC"/>
</dbReference>
<comment type="caution">
    <text evidence="6">The sequence shown here is derived from an EMBL/GenBank/DDBJ whole genome shotgun (WGS) entry which is preliminary data.</text>
</comment>
<dbReference type="CDD" id="cd05301">
    <property type="entry name" value="GDH"/>
    <property type="match status" value="1"/>
</dbReference>
<evidence type="ECO:0000256" key="3">
    <source>
        <dbReference type="RuleBase" id="RU003719"/>
    </source>
</evidence>
<name>M7NIK8_9BACL</name>
<evidence type="ECO:0000256" key="2">
    <source>
        <dbReference type="ARBA" id="ARBA00023002"/>
    </source>
</evidence>
<dbReference type="GO" id="GO:0005829">
    <property type="term" value="C:cytosol"/>
    <property type="evidence" value="ECO:0007669"/>
    <property type="project" value="TreeGrafter"/>
</dbReference>
<keyword evidence="7" id="KW-1185">Reference proteome</keyword>
<dbReference type="GO" id="GO:0016618">
    <property type="term" value="F:hydroxypyruvate reductase [NAD(P)H] activity"/>
    <property type="evidence" value="ECO:0007669"/>
    <property type="project" value="TreeGrafter"/>
</dbReference>
<dbReference type="STRING" id="1235279.C772_01127"/>
<evidence type="ECO:0000313" key="7">
    <source>
        <dbReference type="Proteomes" id="UP000011919"/>
    </source>
</evidence>
<evidence type="ECO:0000256" key="1">
    <source>
        <dbReference type="ARBA" id="ARBA00005854"/>
    </source>
</evidence>
<dbReference type="EMBL" id="AOFT01000004">
    <property type="protein sequence ID" value="EMR06991.1"/>
    <property type="molecule type" value="Genomic_DNA"/>
</dbReference>
<dbReference type="Gene3D" id="3.40.50.720">
    <property type="entry name" value="NAD(P)-binding Rossmann-like Domain"/>
    <property type="match status" value="2"/>
</dbReference>
<dbReference type="PANTHER" id="PTHR10996:SF283">
    <property type="entry name" value="GLYOXYLATE_HYDROXYPYRUVATE REDUCTASE B"/>
    <property type="match status" value="1"/>
</dbReference>